<name>A0A4Y2BP85_ARAVE</name>
<reference evidence="1 2" key="1">
    <citation type="journal article" date="2019" name="Sci. Rep.">
        <title>Orb-weaving spider Araneus ventricosus genome elucidates the spidroin gene catalogue.</title>
        <authorList>
            <person name="Kono N."/>
            <person name="Nakamura H."/>
            <person name="Ohtoshi R."/>
            <person name="Moran D.A.P."/>
            <person name="Shinohara A."/>
            <person name="Yoshida Y."/>
            <person name="Fujiwara M."/>
            <person name="Mori M."/>
            <person name="Tomita M."/>
            <person name="Arakawa K."/>
        </authorList>
    </citation>
    <scope>NUCLEOTIDE SEQUENCE [LARGE SCALE GENOMIC DNA]</scope>
</reference>
<dbReference type="InterPro" id="IPR012337">
    <property type="entry name" value="RNaseH-like_sf"/>
</dbReference>
<sequence>MALGLFLHHHIELNKTIRESSTTTIEEVTKFWQKARIPVQELRNCQPKLEKLFEQWRLLKKNKNRSTLTQKNKEGEFVSKLNNIFDIAHANALNMTKISQDKEFLLAQCEKGRRGSMLDEFEQEEQASFTVKEVDMQKGNKKLMKVMTPYLAAALDRTKVSDRKAVFVVAETARSLGYEEQDAKLTVHWDGKLLQNLNGKEKVDRLPVIVSGKSVHQLLTVAKLASGTGENQAIAVYAALQDWGIDDKVSALCFDTTSVNTGQISGTCVLLEQKMNKKLLYLAYRHHIMELIIGVVFNKCMGFSCASDILLFKRFQAYWEFIDKNKYKTGINNKDILAQVADIKDNKIQFAEKLLHDSHSRDDYREFLELILIFLGKTPSRGIRFMAPGAMHHARWMSKMLYCLKIWMFSYQFTITPTEEKGLQKICIFAIHVYLKAWMTASLPQNAPYNDFNLMKSLLKYKKIDEEISKVASEKLANHLWYLSEDLVALALFDNQVPRCNKRQMIKAMKEVNAKNLAKPPDIKLKNFMDMKFEDFVTKRSALLFKRMSLPDTFLHVDPQIWEHQEDYYKALKIIEEIPVVNDHVERGIALIKEFIGKITHFEDQLQFLSEVIEEHRRVYPDCKKQSLAGTGTST</sequence>
<dbReference type="PANTHER" id="PTHR46113">
    <property type="entry name" value="SNAC DOMAIN-CONTAINING PROTEIN"/>
    <property type="match status" value="1"/>
</dbReference>
<evidence type="ECO:0000313" key="1">
    <source>
        <dbReference type="EMBL" id="GBL94042.1"/>
    </source>
</evidence>
<dbReference type="SUPFAM" id="SSF53098">
    <property type="entry name" value="Ribonuclease H-like"/>
    <property type="match status" value="1"/>
</dbReference>
<keyword evidence="2" id="KW-1185">Reference proteome</keyword>
<dbReference type="AlphaFoldDB" id="A0A4Y2BP85"/>
<gene>
    <name evidence="1" type="ORF">AVEN_185017_1</name>
</gene>
<organism evidence="1 2">
    <name type="scientific">Araneus ventricosus</name>
    <name type="common">Orbweaver spider</name>
    <name type="synonym">Epeira ventricosa</name>
    <dbReference type="NCBI Taxonomy" id="182803"/>
    <lineage>
        <taxon>Eukaryota</taxon>
        <taxon>Metazoa</taxon>
        <taxon>Ecdysozoa</taxon>
        <taxon>Arthropoda</taxon>
        <taxon>Chelicerata</taxon>
        <taxon>Arachnida</taxon>
        <taxon>Araneae</taxon>
        <taxon>Araneomorphae</taxon>
        <taxon>Entelegynae</taxon>
        <taxon>Araneoidea</taxon>
        <taxon>Araneidae</taxon>
        <taxon>Araneus</taxon>
    </lineage>
</organism>
<accession>A0A4Y2BP85</accession>
<dbReference type="Proteomes" id="UP000499080">
    <property type="component" value="Unassembled WGS sequence"/>
</dbReference>
<dbReference type="EMBL" id="BGPR01000099">
    <property type="protein sequence ID" value="GBL94042.1"/>
    <property type="molecule type" value="Genomic_DNA"/>
</dbReference>
<comment type="caution">
    <text evidence="1">The sequence shown here is derived from an EMBL/GenBank/DDBJ whole genome shotgun (WGS) entry which is preliminary data.</text>
</comment>
<dbReference type="PANTHER" id="PTHR46113:SF1">
    <property type="entry name" value="PEPTIDASE M17 LEUCYL AMINOPEPTIDASE N-TERMINAL DOMAIN-CONTAINING PROTEIN"/>
    <property type="match status" value="1"/>
</dbReference>
<proteinExistence type="predicted"/>
<protein>
    <submittedName>
        <fullName evidence="1">Uncharacterized protein</fullName>
    </submittedName>
</protein>
<dbReference type="OrthoDB" id="6626714at2759"/>
<evidence type="ECO:0000313" key="2">
    <source>
        <dbReference type="Proteomes" id="UP000499080"/>
    </source>
</evidence>